<dbReference type="STRING" id="454130.A0A0U5CGF0"/>
<dbReference type="AlphaFoldDB" id="A0A0U5CGF0"/>
<gene>
    <name evidence="4" type="ORF">ASPCAL12731</name>
</gene>
<feature type="region of interest" description="Disordered" evidence="1">
    <location>
        <begin position="659"/>
        <end position="722"/>
    </location>
</feature>
<evidence type="ECO:0000313" key="4">
    <source>
        <dbReference type="EMBL" id="CEL09596.1"/>
    </source>
</evidence>
<dbReference type="EMBL" id="CDMC01000014">
    <property type="protein sequence ID" value="CEL09596.1"/>
    <property type="molecule type" value="Genomic_DNA"/>
</dbReference>
<keyword evidence="2" id="KW-0812">Transmembrane</keyword>
<keyword evidence="5" id="KW-1185">Reference proteome</keyword>
<feature type="compositionally biased region" description="Acidic residues" evidence="1">
    <location>
        <begin position="664"/>
        <end position="674"/>
    </location>
</feature>
<keyword evidence="2" id="KW-0472">Membrane</keyword>
<feature type="signal peptide" evidence="3">
    <location>
        <begin position="1"/>
        <end position="23"/>
    </location>
</feature>
<protein>
    <recommendedName>
        <fullName evidence="6">Arylsulfotransferase</fullName>
    </recommendedName>
</protein>
<dbReference type="Proteomes" id="UP000054771">
    <property type="component" value="Unassembled WGS sequence"/>
</dbReference>
<evidence type="ECO:0000256" key="1">
    <source>
        <dbReference type="SAM" id="MobiDB-lite"/>
    </source>
</evidence>
<dbReference type="OrthoDB" id="5427350at2759"/>
<keyword evidence="2" id="KW-1133">Transmembrane helix</keyword>
<reference evidence="5" key="1">
    <citation type="journal article" date="2016" name="Genome Announc.">
        <title>Draft genome sequences of fungus Aspergillus calidoustus.</title>
        <authorList>
            <person name="Horn F."/>
            <person name="Linde J."/>
            <person name="Mattern D.J."/>
            <person name="Walther G."/>
            <person name="Guthke R."/>
            <person name="Scherlach K."/>
            <person name="Martin K."/>
            <person name="Brakhage A.A."/>
            <person name="Petzke L."/>
            <person name="Valiante V."/>
        </authorList>
    </citation>
    <scope>NUCLEOTIDE SEQUENCE [LARGE SCALE GENOMIC DNA]</scope>
    <source>
        <strain evidence="5">SF006504</strain>
    </source>
</reference>
<name>A0A0U5CGF0_ASPCI</name>
<keyword evidence="3" id="KW-0732">Signal</keyword>
<dbReference type="InterPro" id="IPR039535">
    <property type="entry name" value="ASST-like"/>
</dbReference>
<feature type="chain" id="PRO_5006855678" description="Arylsulfotransferase" evidence="3">
    <location>
        <begin position="24"/>
        <end position="722"/>
    </location>
</feature>
<accession>A0A0U5CGF0</accession>
<proteinExistence type="predicted"/>
<dbReference type="OMA" id="AYDENYR"/>
<feature type="compositionally biased region" description="Basic and acidic residues" evidence="1">
    <location>
        <begin position="675"/>
        <end position="711"/>
    </location>
</feature>
<evidence type="ECO:0000256" key="3">
    <source>
        <dbReference type="SAM" id="SignalP"/>
    </source>
</evidence>
<dbReference type="InterPro" id="IPR053143">
    <property type="entry name" value="Arylsulfate_ST"/>
</dbReference>
<organism evidence="4 5">
    <name type="scientific">Aspergillus calidoustus</name>
    <dbReference type="NCBI Taxonomy" id="454130"/>
    <lineage>
        <taxon>Eukaryota</taxon>
        <taxon>Fungi</taxon>
        <taxon>Dikarya</taxon>
        <taxon>Ascomycota</taxon>
        <taxon>Pezizomycotina</taxon>
        <taxon>Eurotiomycetes</taxon>
        <taxon>Eurotiomycetidae</taxon>
        <taxon>Eurotiales</taxon>
        <taxon>Aspergillaceae</taxon>
        <taxon>Aspergillus</taxon>
        <taxon>Aspergillus subgen. Nidulantes</taxon>
    </lineage>
</organism>
<dbReference type="Pfam" id="PF14269">
    <property type="entry name" value="Arylsulfotran_2"/>
    <property type="match status" value="1"/>
</dbReference>
<sequence length="722" mass="79922">MAHRFLWRCWTSLALAQATLVQADHISTDTDLYNTGALGHRPHLEFRSSDEYAPLLQINTWSPDAISTTGSHIFLKHDGNDSSPLSSPLILDARDLSAVYMNRSFTNVFGTRVQEDRGKKYLTFWAGDKGNGIGDGYGLAFDDTYRLAYKVSAQNLNGVHADLHEFALTGNGTALVTGVNRIRVRGDYFREIYGWDYPLPDGLEIEILDGVIQEIDLETNELLFDWRALDHISPLDSYEPMGRLWDAYHVNSIEKTQAGNYLISIRHTHSIHLIHGTTGAIIWTLGGAQNDFVEAQPPNATNSSSPIQQPLLTMAWQHHARFVPGTNESQMTFFDNHVKTTSHGECRTNCSRGLHVALDTAVYPPTAQLLQEFVHPVHLQAQSQGSVQVLDASQFSPSTGSEFGSVFIGWGRCPTFTEHTAAGETVLDVQFSPWHSADIPDALDNYRAYKMDWVARPWWDPDVALAWRQRGEDEDGDVGDSGSSNSTLVVYASWNGATEVAGWVVRGRGSVVGEEDDDDDEEKEVLLVASPRTGFETELTIAYEETCRYLWAEALDAQGDVLRSSEIIDLDATTIRTDSYNSAVSAELGLKSSSSLLNKTNTRTKPTNTARARGLSSTALALLGAGSGILMLMLIIASGVVVFIRRRRSVEYKSLEASDFDLGPVDDDDDEEEEEKKKGEDQGDRDAANRHGEADRGLEQSRRSEDEDRRALLPSTKGCNNK</sequence>
<evidence type="ECO:0000313" key="5">
    <source>
        <dbReference type="Proteomes" id="UP000054771"/>
    </source>
</evidence>
<evidence type="ECO:0008006" key="6">
    <source>
        <dbReference type="Google" id="ProtNLM"/>
    </source>
</evidence>
<evidence type="ECO:0000256" key="2">
    <source>
        <dbReference type="SAM" id="Phobius"/>
    </source>
</evidence>
<feature type="transmembrane region" description="Helical" evidence="2">
    <location>
        <begin position="619"/>
        <end position="644"/>
    </location>
</feature>
<dbReference type="PANTHER" id="PTHR35340">
    <property type="entry name" value="PQQ ENZYME REPEAT PROTEIN-RELATED"/>
    <property type="match status" value="1"/>
</dbReference>
<dbReference type="PANTHER" id="PTHR35340:SF5">
    <property type="entry name" value="ASST-DOMAIN-CONTAINING PROTEIN"/>
    <property type="match status" value="1"/>
</dbReference>